<gene>
    <name evidence="1" type="ORF">DFQ45_105170</name>
</gene>
<keyword evidence="2" id="KW-1185">Reference proteome</keyword>
<proteinExistence type="predicted"/>
<dbReference type="OrthoDB" id="2664633at2"/>
<comment type="caution">
    <text evidence="1">The sequence shown here is derived from an EMBL/GenBank/DDBJ whole genome shotgun (WGS) entry which is preliminary data.</text>
</comment>
<name>A0A4R6U1H0_9GAMM</name>
<evidence type="ECO:0000313" key="2">
    <source>
        <dbReference type="Proteomes" id="UP000294575"/>
    </source>
</evidence>
<reference evidence="1 2" key="1">
    <citation type="submission" date="2019-03" db="EMBL/GenBank/DDBJ databases">
        <title>Genomic Encyclopedia of Type Strains, Phase IV (KMG-IV): sequencing the most valuable type-strain genomes for metagenomic binning, comparative biology and taxonomic classification.</title>
        <authorList>
            <person name="Goeker M."/>
        </authorList>
    </citation>
    <scope>NUCLEOTIDE SEQUENCE [LARGE SCALE GENOMIC DNA]</scope>
    <source>
        <strain evidence="1 2">DSM 28679</strain>
    </source>
</reference>
<dbReference type="Proteomes" id="UP000294575">
    <property type="component" value="Unassembled WGS sequence"/>
</dbReference>
<accession>A0A4R6U1H0</accession>
<evidence type="ECO:0000313" key="1">
    <source>
        <dbReference type="EMBL" id="TDQ38259.1"/>
    </source>
</evidence>
<sequence length="92" mass="10086">MAIIIAEYKLAQRLAEESDGRYTVEQIEEQLRLSNISGTDLNPGTGMLVNGPEGIYDTGGRWVAVDNGQYIQVFSTTDINLPGHDLFQGCLP</sequence>
<protein>
    <submittedName>
        <fullName evidence="1">Uncharacterized protein</fullName>
    </submittedName>
</protein>
<dbReference type="EMBL" id="SNYK01000005">
    <property type="protein sequence ID" value="TDQ38259.1"/>
    <property type="molecule type" value="Genomic_DNA"/>
</dbReference>
<organism evidence="1 2">
    <name type="scientific">Thiopseudomonas denitrificans</name>
    <dbReference type="NCBI Taxonomy" id="1501432"/>
    <lineage>
        <taxon>Bacteria</taxon>
        <taxon>Pseudomonadati</taxon>
        <taxon>Pseudomonadota</taxon>
        <taxon>Gammaproteobacteria</taxon>
        <taxon>Pseudomonadales</taxon>
        <taxon>Pseudomonadaceae</taxon>
        <taxon>Thiopseudomonas</taxon>
    </lineage>
</organism>
<dbReference type="AlphaFoldDB" id="A0A4R6U1H0"/>
<dbReference type="RefSeq" id="WP_133539674.1">
    <property type="nucleotide sequence ID" value="NZ_LNJZ01000008.1"/>
</dbReference>